<keyword evidence="2" id="KW-0677">Repeat</keyword>
<evidence type="ECO:0000313" key="7">
    <source>
        <dbReference type="Proteomes" id="UP000656881"/>
    </source>
</evidence>
<protein>
    <recommendedName>
        <fullName evidence="8">Integrin-like protein</fullName>
    </recommendedName>
</protein>
<dbReference type="Gene3D" id="2.130.10.130">
    <property type="entry name" value="Integrin alpha, N-terminal"/>
    <property type="match status" value="4"/>
</dbReference>
<keyword evidence="4" id="KW-0325">Glycoprotein</keyword>
<dbReference type="EMBL" id="BMNG01000005">
    <property type="protein sequence ID" value="GGO42804.1"/>
    <property type="molecule type" value="Genomic_DNA"/>
</dbReference>
<dbReference type="Pfam" id="PF01839">
    <property type="entry name" value="FG-GAP"/>
    <property type="match status" value="4"/>
</dbReference>
<keyword evidence="7" id="KW-1185">Reference proteome</keyword>
<evidence type="ECO:0000313" key="6">
    <source>
        <dbReference type="EMBL" id="GGO42804.1"/>
    </source>
</evidence>
<dbReference type="PANTHER" id="PTHR23221:SF7">
    <property type="entry name" value="PHOSPHATIDYLINOSITOL-GLYCAN-SPECIFIC PHOSPHOLIPASE D"/>
    <property type="match status" value="1"/>
</dbReference>
<evidence type="ECO:0000256" key="1">
    <source>
        <dbReference type="ARBA" id="ARBA00022729"/>
    </source>
</evidence>
<sequence length="495" mass="49825">MRARTLALAAATALAATGLTLPVAASAGAAPAEATKPAKADFNGDGYEDLAVGVPAATVGGKAKAGYVNVVWGGPRGLHASGNVRITQSTANVPGTPETGDRFGAAVAVTDVDGNGHADLAIGAPGEDIDGRTDTGSVTVVYGKLGGFGEANTAARGEKANDRYGNALVAGDFTGDTDADLAIGGTDKVVVNYNPLTDRTRPGMADRMGGRAPVLSTGDYNADGLTDLAVAYYTKQQPYTQSHVMLYRYDKQEGRLLLDWSNSNGATSAYATGDFNGDGLDDLALGNCREIADENIDDPCGPEELTKGGGVHIRYGNPNGSFGSRKQTFNQDTPGVPGTAETGDGFGETVAAADVNGDGRDDLIVGAPGETIGSGTGKKAAGTATVLFGDDKGILSADDELGDGIANGYSFHQDTYQIPGTAEAGDRFGAALDTGDYDKDGTPDLAVAAPGENASSGGVWAAPGAVPPGTTALTPNSLSLPAPSAPLTYGAVLGR</sequence>
<keyword evidence="1 5" id="KW-0732">Signal</keyword>
<evidence type="ECO:0000256" key="2">
    <source>
        <dbReference type="ARBA" id="ARBA00022737"/>
    </source>
</evidence>
<comment type="caution">
    <text evidence="6">The sequence shown here is derived from an EMBL/GenBank/DDBJ whole genome shotgun (WGS) entry which is preliminary data.</text>
</comment>
<evidence type="ECO:0000256" key="3">
    <source>
        <dbReference type="ARBA" id="ARBA00022801"/>
    </source>
</evidence>
<evidence type="ECO:0008006" key="8">
    <source>
        <dbReference type="Google" id="ProtNLM"/>
    </source>
</evidence>
<keyword evidence="3" id="KW-0378">Hydrolase</keyword>
<evidence type="ECO:0000256" key="5">
    <source>
        <dbReference type="SAM" id="SignalP"/>
    </source>
</evidence>
<evidence type="ECO:0000256" key="4">
    <source>
        <dbReference type="ARBA" id="ARBA00023180"/>
    </source>
</evidence>
<organism evidence="6 7">
    <name type="scientific">Streptomyces lasiicapitis</name>
    <dbReference type="NCBI Taxonomy" id="1923961"/>
    <lineage>
        <taxon>Bacteria</taxon>
        <taxon>Bacillati</taxon>
        <taxon>Actinomycetota</taxon>
        <taxon>Actinomycetes</taxon>
        <taxon>Kitasatosporales</taxon>
        <taxon>Streptomycetaceae</taxon>
        <taxon>Streptomyces</taxon>
    </lineage>
</organism>
<dbReference type="PROSITE" id="PS51470">
    <property type="entry name" value="FG_GAP"/>
    <property type="match status" value="3"/>
</dbReference>
<dbReference type="InterPro" id="IPR013517">
    <property type="entry name" value="FG-GAP"/>
</dbReference>
<dbReference type="Proteomes" id="UP000656881">
    <property type="component" value="Unassembled WGS sequence"/>
</dbReference>
<gene>
    <name evidence="6" type="ORF">GCM10012286_25130</name>
</gene>
<dbReference type="InterPro" id="IPR028994">
    <property type="entry name" value="Integrin_alpha_N"/>
</dbReference>
<dbReference type="RefSeq" id="WP_189173984.1">
    <property type="nucleotide sequence ID" value="NZ_BMNG01000005.1"/>
</dbReference>
<dbReference type="SMART" id="SM00191">
    <property type="entry name" value="Int_alpha"/>
    <property type="match status" value="6"/>
</dbReference>
<dbReference type="PANTHER" id="PTHR23221">
    <property type="entry name" value="GLYCOSYLPHOSPHATIDYLINOSITOL PHOSPHOLIPASE D"/>
    <property type="match status" value="1"/>
</dbReference>
<dbReference type="InterPro" id="IPR013519">
    <property type="entry name" value="Int_alpha_beta-p"/>
</dbReference>
<dbReference type="SUPFAM" id="SSF69318">
    <property type="entry name" value="Integrin alpha N-terminal domain"/>
    <property type="match status" value="1"/>
</dbReference>
<reference evidence="7" key="1">
    <citation type="journal article" date="2019" name="Int. J. Syst. Evol. Microbiol.">
        <title>The Global Catalogue of Microorganisms (GCM) 10K type strain sequencing project: providing services to taxonomists for standard genome sequencing and annotation.</title>
        <authorList>
            <consortium name="The Broad Institute Genomics Platform"/>
            <consortium name="The Broad Institute Genome Sequencing Center for Infectious Disease"/>
            <person name="Wu L."/>
            <person name="Ma J."/>
        </authorList>
    </citation>
    <scope>NUCLEOTIDE SEQUENCE [LARGE SCALE GENOMIC DNA]</scope>
    <source>
        <strain evidence="7">CGMCC 4.7349</strain>
    </source>
</reference>
<name>A0ABQ2LSX3_9ACTN</name>
<dbReference type="Pfam" id="PF13517">
    <property type="entry name" value="FG-GAP_3"/>
    <property type="match status" value="1"/>
</dbReference>
<accession>A0ABQ2LSX3</accession>
<feature type="signal peptide" evidence="5">
    <location>
        <begin position="1"/>
        <end position="29"/>
    </location>
</feature>
<feature type="chain" id="PRO_5045944368" description="Integrin-like protein" evidence="5">
    <location>
        <begin position="30"/>
        <end position="495"/>
    </location>
</feature>
<proteinExistence type="predicted"/>